<evidence type="ECO:0000256" key="3">
    <source>
        <dbReference type="ARBA" id="ARBA00022723"/>
    </source>
</evidence>
<keyword evidence="5 7" id="KW-0408">Iron</keyword>
<dbReference type="PRINTS" id="PR00463">
    <property type="entry name" value="EP450I"/>
</dbReference>
<evidence type="ECO:0000313" key="8">
    <source>
        <dbReference type="EMBL" id="RZC68879.1"/>
    </source>
</evidence>
<dbReference type="SUPFAM" id="SSF48264">
    <property type="entry name" value="Cytochrome P450"/>
    <property type="match status" value="1"/>
</dbReference>
<dbReference type="AlphaFoldDB" id="A0A4Y7KAC2"/>
<dbReference type="InterPro" id="IPR002401">
    <property type="entry name" value="Cyt_P450_E_grp-I"/>
</dbReference>
<dbReference type="EMBL" id="CM010721">
    <property type="protein sequence ID" value="RZC68879.1"/>
    <property type="molecule type" value="Genomic_DNA"/>
</dbReference>
<keyword evidence="4" id="KW-0560">Oxidoreductase</keyword>
<evidence type="ECO:0000256" key="7">
    <source>
        <dbReference type="PIRSR" id="PIRSR602401-1"/>
    </source>
</evidence>
<comment type="similarity">
    <text evidence="1">Belongs to the cytochrome P450 family.</text>
</comment>
<feature type="binding site" description="axial binding residue" evidence="7">
    <location>
        <position position="125"/>
    </location>
    <ligand>
        <name>heme</name>
        <dbReference type="ChEBI" id="CHEBI:30413"/>
    </ligand>
    <ligandPart>
        <name>Fe</name>
        <dbReference type="ChEBI" id="CHEBI:18248"/>
    </ligandPart>
</feature>
<dbReference type="InterPro" id="IPR036396">
    <property type="entry name" value="Cyt_P450_sf"/>
</dbReference>
<evidence type="ECO:0000256" key="5">
    <source>
        <dbReference type="ARBA" id="ARBA00023004"/>
    </source>
</evidence>
<dbReference type="Gene3D" id="1.10.630.10">
    <property type="entry name" value="Cytochrome P450"/>
    <property type="match status" value="1"/>
</dbReference>
<comment type="cofactor">
    <cofactor evidence="7">
        <name>heme</name>
        <dbReference type="ChEBI" id="CHEBI:30413"/>
    </cofactor>
</comment>
<dbReference type="PANTHER" id="PTHR24286">
    <property type="entry name" value="CYTOCHROME P450 26"/>
    <property type="match status" value="1"/>
</dbReference>
<organism evidence="8 9">
    <name type="scientific">Papaver somniferum</name>
    <name type="common">Opium poppy</name>
    <dbReference type="NCBI Taxonomy" id="3469"/>
    <lineage>
        <taxon>Eukaryota</taxon>
        <taxon>Viridiplantae</taxon>
        <taxon>Streptophyta</taxon>
        <taxon>Embryophyta</taxon>
        <taxon>Tracheophyta</taxon>
        <taxon>Spermatophyta</taxon>
        <taxon>Magnoliopsida</taxon>
        <taxon>Ranunculales</taxon>
        <taxon>Papaveraceae</taxon>
        <taxon>Papaveroideae</taxon>
        <taxon>Papaver</taxon>
    </lineage>
</organism>
<dbReference type="Gramene" id="RZC68879">
    <property type="protein sequence ID" value="RZC68879"/>
    <property type="gene ID" value="C5167_033106"/>
</dbReference>
<accession>A0A4Y7KAC2</accession>
<protein>
    <recommendedName>
        <fullName evidence="10">Cytochrome P450</fullName>
    </recommendedName>
</protein>
<dbReference type="GO" id="GO:0016125">
    <property type="term" value="P:sterol metabolic process"/>
    <property type="evidence" value="ECO:0007669"/>
    <property type="project" value="TreeGrafter"/>
</dbReference>
<evidence type="ECO:0000256" key="6">
    <source>
        <dbReference type="ARBA" id="ARBA00023033"/>
    </source>
</evidence>
<evidence type="ECO:0000256" key="4">
    <source>
        <dbReference type="ARBA" id="ARBA00023002"/>
    </source>
</evidence>
<dbReference type="GO" id="GO:0020037">
    <property type="term" value="F:heme binding"/>
    <property type="evidence" value="ECO:0007669"/>
    <property type="project" value="InterPro"/>
</dbReference>
<evidence type="ECO:0000313" key="9">
    <source>
        <dbReference type="Proteomes" id="UP000316621"/>
    </source>
</evidence>
<reference evidence="8 9" key="1">
    <citation type="journal article" date="2018" name="Science">
        <title>The opium poppy genome and morphinan production.</title>
        <authorList>
            <person name="Guo L."/>
            <person name="Winzer T."/>
            <person name="Yang X."/>
            <person name="Li Y."/>
            <person name="Ning Z."/>
            <person name="He Z."/>
            <person name="Teodor R."/>
            <person name="Lu Y."/>
            <person name="Bowser T.A."/>
            <person name="Graham I.A."/>
            <person name="Ye K."/>
        </authorList>
    </citation>
    <scope>NUCLEOTIDE SEQUENCE [LARGE SCALE GENOMIC DNA]</scope>
    <source>
        <strain evidence="9">cv. HN1</strain>
        <tissue evidence="8">Leaves</tissue>
    </source>
</reference>
<keyword evidence="3 7" id="KW-0479">Metal-binding</keyword>
<keyword evidence="2 7" id="KW-0349">Heme</keyword>
<dbReference type="InterPro" id="IPR001128">
    <property type="entry name" value="Cyt_P450"/>
</dbReference>
<dbReference type="GO" id="GO:0004497">
    <property type="term" value="F:monooxygenase activity"/>
    <property type="evidence" value="ECO:0007669"/>
    <property type="project" value="UniProtKB-KW"/>
</dbReference>
<keyword evidence="9" id="KW-1185">Reference proteome</keyword>
<dbReference type="GO" id="GO:0033075">
    <property type="term" value="P:isoquinoline alkaloid biosynthetic process"/>
    <property type="evidence" value="ECO:0007669"/>
    <property type="project" value="UniProtKB-ARBA"/>
</dbReference>
<gene>
    <name evidence="8" type="ORF">C5167_033106</name>
</gene>
<keyword evidence="6" id="KW-0503">Monooxygenase</keyword>
<dbReference type="GO" id="GO:0005506">
    <property type="term" value="F:iron ion binding"/>
    <property type="evidence" value="ECO:0007669"/>
    <property type="project" value="InterPro"/>
</dbReference>
<dbReference type="Proteomes" id="UP000316621">
    <property type="component" value="Chromosome 7"/>
</dbReference>
<sequence>MKYLAELPDVLHEVLHEQREIAKSKAPEEWLNIYDVYKMMYSWNVVSEVLRLSPLLQGGYTEALTNFIYAGYFIPKGMKLFRSGISSHMNPENFPDPEKFDPSRFQGNGPAPYTYVPFGGGPGMCPGFECARVQILIFLHHVVRRYKWEKLIPGIETRLKISPYPLPDKGFPILLQPRTT</sequence>
<dbReference type="GO" id="GO:0016705">
    <property type="term" value="F:oxidoreductase activity, acting on paired donors, with incorporation or reduction of molecular oxygen"/>
    <property type="evidence" value="ECO:0007669"/>
    <property type="project" value="InterPro"/>
</dbReference>
<dbReference type="OMA" id="THQKSEY"/>
<dbReference type="STRING" id="3469.A0A4Y7KAC2"/>
<name>A0A4Y7KAC2_PAPSO</name>
<proteinExistence type="inferred from homology"/>
<dbReference type="Pfam" id="PF00067">
    <property type="entry name" value="p450"/>
    <property type="match status" value="1"/>
</dbReference>
<evidence type="ECO:0000256" key="1">
    <source>
        <dbReference type="ARBA" id="ARBA00010617"/>
    </source>
</evidence>
<evidence type="ECO:0000256" key="2">
    <source>
        <dbReference type="ARBA" id="ARBA00022617"/>
    </source>
</evidence>
<evidence type="ECO:0008006" key="10">
    <source>
        <dbReference type="Google" id="ProtNLM"/>
    </source>
</evidence>
<dbReference type="PANTHER" id="PTHR24286:SF384">
    <property type="entry name" value="P450, PUTATIVE (EUROFUNG)-RELATED"/>
    <property type="match status" value="1"/>
</dbReference>